<gene>
    <name evidence="4" type="ORF">PEVE_00027694</name>
</gene>
<proteinExistence type="predicted"/>
<dbReference type="PRINTS" id="PR01415">
    <property type="entry name" value="ANKYRIN"/>
</dbReference>
<dbReference type="Proteomes" id="UP001159427">
    <property type="component" value="Unassembled WGS sequence"/>
</dbReference>
<dbReference type="InterPro" id="IPR002110">
    <property type="entry name" value="Ankyrin_rpt"/>
</dbReference>
<feature type="repeat" description="ANK" evidence="1">
    <location>
        <begin position="378"/>
        <end position="410"/>
    </location>
</feature>
<dbReference type="SMART" id="SM00248">
    <property type="entry name" value="ANK"/>
    <property type="match status" value="8"/>
</dbReference>
<dbReference type="Gene3D" id="2.60.40.10">
    <property type="entry name" value="Immunoglobulins"/>
    <property type="match status" value="1"/>
</dbReference>
<dbReference type="PROSITE" id="PS50088">
    <property type="entry name" value="ANK_REPEAT"/>
    <property type="match status" value="7"/>
</dbReference>
<sequence length="567" mass="63611">MTTKRQTPKIKIDFWDDNMCSGAGEGNAVAETEKFCVKKLKSKFIKPDRLKSQRTKLREAVMNDKPDDIPRIIKDEGIKINEFGKSSVPLIHEAAFEGRIECVRALLDCGAKINMCDAEDWTALHAAVLGGHVELASVLIQRGADMYAETNEKYIPFHIAIENGDENMIALFVDKMSQLSALNRKKQPKSFYLSSDLYTKMSLPELTVGEVNYNSIELRWDTSENNNSNNNKKRKLFHVQLNRARARSPCPGGPSLDPLTNYQGFSVQYVFKGLEPMTQYLCRLRVMEDGNGGQEGGWSEPITVCTANEPPSGAELHKAVSKQELEKVRSILEENSTVVEVMDKFGLTPLMVAAQKGFTEVMEILLEFNADPDYANLEGKTSLMKACYAGQEEAARLLRQHGASWEKRDRSGLTAVHWAADGGHDDLLLWVLRDGGPVDIEDTVNGWTPLMRVACLSGNDDVAEVLIAKGANINKYDKSGKTVLMAASMNGHFNLVRLLVDKGADIYLENREGKTALEFARSMERHSIIRYLEFQVAKEEKQRKAKLLEEKLKESKQKLDQLQMKVK</sequence>
<feature type="repeat" description="ANK" evidence="1">
    <location>
        <begin position="479"/>
        <end position="511"/>
    </location>
</feature>
<name>A0ABN8MDL9_9CNID</name>
<dbReference type="InterPro" id="IPR013783">
    <property type="entry name" value="Ig-like_fold"/>
</dbReference>
<evidence type="ECO:0000256" key="2">
    <source>
        <dbReference type="SAM" id="Coils"/>
    </source>
</evidence>
<dbReference type="Gene3D" id="1.25.40.20">
    <property type="entry name" value="Ankyrin repeat-containing domain"/>
    <property type="match status" value="2"/>
</dbReference>
<dbReference type="PROSITE" id="PS50853">
    <property type="entry name" value="FN3"/>
    <property type="match status" value="1"/>
</dbReference>
<dbReference type="InterPro" id="IPR003961">
    <property type="entry name" value="FN3_dom"/>
</dbReference>
<dbReference type="PROSITE" id="PS50297">
    <property type="entry name" value="ANK_REP_REGION"/>
    <property type="match status" value="5"/>
</dbReference>
<feature type="repeat" description="ANK" evidence="1">
    <location>
        <begin position="119"/>
        <end position="151"/>
    </location>
</feature>
<dbReference type="Pfam" id="PF12796">
    <property type="entry name" value="Ank_2"/>
    <property type="match status" value="3"/>
</dbReference>
<comment type="caution">
    <text evidence="4">The sequence shown here is derived from an EMBL/GenBank/DDBJ whole genome shotgun (WGS) entry which is preliminary data.</text>
</comment>
<evidence type="ECO:0000256" key="1">
    <source>
        <dbReference type="PROSITE-ProRule" id="PRU00023"/>
    </source>
</evidence>
<feature type="repeat" description="ANK" evidence="1">
    <location>
        <begin position="86"/>
        <end position="118"/>
    </location>
</feature>
<evidence type="ECO:0000259" key="3">
    <source>
        <dbReference type="PROSITE" id="PS50853"/>
    </source>
</evidence>
<dbReference type="PANTHER" id="PTHR24183">
    <property type="entry name" value="FIBRONECTIN TYPE 3 AND ANKYRIN REPEAT DOMAINS PROTEIN 1"/>
    <property type="match status" value="1"/>
</dbReference>
<dbReference type="CDD" id="cd00063">
    <property type="entry name" value="FN3"/>
    <property type="match status" value="1"/>
</dbReference>
<dbReference type="SUPFAM" id="SSF48403">
    <property type="entry name" value="Ankyrin repeat"/>
    <property type="match status" value="2"/>
</dbReference>
<protein>
    <recommendedName>
        <fullName evidence="3">Fibronectin type-III domain-containing protein</fullName>
    </recommendedName>
</protein>
<feature type="repeat" description="ANK" evidence="1">
    <location>
        <begin position="411"/>
        <end position="443"/>
    </location>
</feature>
<keyword evidence="5" id="KW-1185">Reference proteome</keyword>
<dbReference type="PANTHER" id="PTHR24183:SF1">
    <property type="entry name" value="FIBRONECTIN TYPE 3 AND ANKYRIN REPEAT DOMAINS PROTEIN 1"/>
    <property type="match status" value="1"/>
</dbReference>
<evidence type="ECO:0000313" key="4">
    <source>
        <dbReference type="EMBL" id="CAH3025959.1"/>
    </source>
</evidence>
<feature type="repeat" description="ANK" evidence="1">
    <location>
        <begin position="445"/>
        <end position="478"/>
    </location>
</feature>
<accession>A0ABN8MDL9</accession>
<evidence type="ECO:0000313" key="5">
    <source>
        <dbReference type="Proteomes" id="UP001159427"/>
    </source>
</evidence>
<reference evidence="4 5" key="1">
    <citation type="submission" date="2022-05" db="EMBL/GenBank/DDBJ databases">
        <authorList>
            <consortium name="Genoscope - CEA"/>
            <person name="William W."/>
        </authorList>
    </citation>
    <scope>NUCLEOTIDE SEQUENCE [LARGE SCALE GENOMIC DNA]</scope>
</reference>
<feature type="coiled-coil region" evidence="2">
    <location>
        <begin position="531"/>
        <end position="565"/>
    </location>
</feature>
<organism evidence="4 5">
    <name type="scientific">Porites evermanni</name>
    <dbReference type="NCBI Taxonomy" id="104178"/>
    <lineage>
        <taxon>Eukaryota</taxon>
        <taxon>Metazoa</taxon>
        <taxon>Cnidaria</taxon>
        <taxon>Anthozoa</taxon>
        <taxon>Hexacorallia</taxon>
        <taxon>Scleractinia</taxon>
        <taxon>Fungiina</taxon>
        <taxon>Poritidae</taxon>
        <taxon>Porites</taxon>
    </lineage>
</organism>
<dbReference type="EMBL" id="CALNXI010000381">
    <property type="protein sequence ID" value="CAH3025959.1"/>
    <property type="molecule type" value="Genomic_DNA"/>
</dbReference>
<feature type="domain" description="Fibronectin type-III" evidence="3">
    <location>
        <begin position="202"/>
        <end position="309"/>
    </location>
</feature>
<dbReference type="InterPro" id="IPR036770">
    <property type="entry name" value="Ankyrin_rpt-contain_sf"/>
</dbReference>
<keyword evidence="1" id="KW-0040">ANK repeat</keyword>
<dbReference type="InterPro" id="IPR036116">
    <property type="entry name" value="FN3_sf"/>
</dbReference>
<keyword evidence="2" id="KW-0175">Coiled coil</keyword>
<feature type="repeat" description="ANK" evidence="1">
    <location>
        <begin position="345"/>
        <end position="377"/>
    </location>
</feature>
<dbReference type="SUPFAM" id="SSF49265">
    <property type="entry name" value="Fibronectin type III"/>
    <property type="match status" value="1"/>
</dbReference>